<dbReference type="OrthoDB" id="266718at2759"/>
<sequence>MYRFPKLFSHNSDRLKTGKSCSSSSNSSSSPSRQAAKSRRRLERCNASNNINYDFSPSSSPSSSSYSVEESIRTRTLDFLGDEKSFRVDGNDGEIDMLCKSLGFSGIDDFAIPSEDYKAMKERTASAPFVFSQIFEVNYENYAGINGDGGNQVCFEFPESDNGVMSKKFEESRDFFDVGRSRGHDFDSRACALLGADKSSSDLITSDNSSDRLHRFRGNGIKGVRPPVLAPTSSMLRVFTMDTNATDSRFASGFSLEGNGDEDGQNREKEANMRRVMVMEENCVLSDSYFFTTSSNDDDTSSTTTEPTSSISPDGALRRTIMGWQKGELLGSGSFGSVYEGIADDGFFFAVKEVSLLDQGDEGKQRIIQLEQEIALLSQFEHENIVRYYGTKRDESKLYIFLELVNQGSLLSLYKKYNLRDTQVSTYTRQILHGLNYLHDRNVVHRDIKCSNILVDTNGLVKLADFGLAKATKLNDLKSCKGTAFWMAPEVVRSLGYGLSADIWSLGCTVLEMLTRRFPYSHLEWMSALFRIGKGERPPIPDSLSRDARDFILKCLQVDPSSRPTATQLLDHPFVKRPLSPSSGSVSPHNLSHRGF</sequence>
<keyword evidence="11" id="KW-0460">Magnesium</keyword>
<keyword evidence="4" id="KW-0808">Transferase</keyword>
<evidence type="ECO:0000256" key="12">
    <source>
        <dbReference type="PROSITE-ProRule" id="PRU10141"/>
    </source>
</evidence>
<feature type="domain" description="Protein kinase" evidence="14">
    <location>
        <begin position="324"/>
        <end position="575"/>
    </location>
</feature>
<dbReference type="InterPro" id="IPR001245">
    <property type="entry name" value="Ser-Thr/Tyr_kinase_cat_dom"/>
</dbReference>
<dbReference type="GO" id="GO:0005524">
    <property type="term" value="F:ATP binding"/>
    <property type="evidence" value="ECO:0007669"/>
    <property type="project" value="UniProtKB-UniRule"/>
</dbReference>
<dbReference type="SUPFAM" id="SSF56112">
    <property type="entry name" value="Protein kinase-like (PK-like)"/>
    <property type="match status" value="1"/>
</dbReference>
<dbReference type="PROSITE" id="PS50011">
    <property type="entry name" value="PROTEIN_KINASE_DOM"/>
    <property type="match status" value="1"/>
</dbReference>
<dbReference type="PROSITE" id="PS00107">
    <property type="entry name" value="PROTEIN_KINASE_ATP"/>
    <property type="match status" value="1"/>
</dbReference>
<reference evidence="15 16" key="1">
    <citation type="journal article" date="2015" name="Proc. Natl. Acad. Sci. U.S.A.">
        <title>The resurrection genome of Boea hygrometrica: A blueprint for survival of dehydration.</title>
        <authorList>
            <person name="Xiao L."/>
            <person name="Yang G."/>
            <person name="Zhang L."/>
            <person name="Yang X."/>
            <person name="Zhao S."/>
            <person name="Ji Z."/>
            <person name="Zhou Q."/>
            <person name="Hu M."/>
            <person name="Wang Y."/>
            <person name="Chen M."/>
            <person name="Xu Y."/>
            <person name="Jin H."/>
            <person name="Xiao X."/>
            <person name="Hu G."/>
            <person name="Bao F."/>
            <person name="Hu Y."/>
            <person name="Wan P."/>
            <person name="Li L."/>
            <person name="Deng X."/>
            <person name="Kuang T."/>
            <person name="Xiang C."/>
            <person name="Zhu J.K."/>
            <person name="Oliver M.J."/>
            <person name="He Y."/>
        </authorList>
    </citation>
    <scope>NUCLEOTIDE SEQUENCE [LARGE SCALE GENOMIC DNA]</scope>
    <source>
        <strain evidence="16">cv. XS01</strain>
    </source>
</reference>
<keyword evidence="5 12" id="KW-0547">Nucleotide-binding</keyword>
<evidence type="ECO:0000256" key="7">
    <source>
        <dbReference type="ARBA" id="ARBA00022840"/>
    </source>
</evidence>
<dbReference type="InterPro" id="IPR000719">
    <property type="entry name" value="Prot_kinase_dom"/>
</dbReference>
<comment type="similarity">
    <text evidence="1">Belongs to the protein kinase superfamily. STE Ser/Thr protein kinase family. MAP kinase kinase kinase subfamily.</text>
</comment>
<dbReference type="EMBL" id="KV006334">
    <property type="protein sequence ID" value="KZV33052.1"/>
    <property type="molecule type" value="Genomic_DNA"/>
</dbReference>
<dbReference type="PRINTS" id="PR00109">
    <property type="entry name" value="TYRKINASE"/>
</dbReference>
<dbReference type="EC" id="2.7.11.25" evidence="2"/>
<dbReference type="GO" id="GO:0046872">
    <property type="term" value="F:metal ion binding"/>
    <property type="evidence" value="ECO:0007669"/>
    <property type="project" value="UniProtKB-KW"/>
</dbReference>
<comment type="catalytic activity">
    <reaction evidence="8">
        <text>L-threonyl-[protein] + ATP = O-phospho-L-threonyl-[protein] + ADP + H(+)</text>
        <dbReference type="Rhea" id="RHEA:46608"/>
        <dbReference type="Rhea" id="RHEA-COMP:11060"/>
        <dbReference type="Rhea" id="RHEA-COMP:11605"/>
        <dbReference type="ChEBI" id="CHEBI:15378"/>
        <dbReference type="ChEBI" id="CHEBI:30013"/>
        <dbReference type="ChEBI" id="CHEBI:30616"/>
        <dbReference type="ChEBI" id="CHEBI:61977"/>
        <dbReference type="ChEBI" id="CHEBI:456216"/>
        <dbReference type="EC" id="2.7.11.25"/>
    </reaction>
</comment>
<evidence type="ECO:0000256" key="6">
    <source>
        <dbReference type="ARBA" id="ARBA00022777"/>
    </source>
</evidence>
<evidence type="ECO:0000256" key="3">
    <source>
        <dbReference type="ARBA" id="ARBA00022527"/>
    </source>
</evidence>
<evidence type="ECO:0000313" key="16">
    <source>
        <dbReference type="Proteomes" id="UP000250235"/>
    </source>
</evidence>
<keyword evidence="11" id="KW-0479">Metal-binding</keyword>
<feature type="region of interest" description="Disordered" evidence="13">
    <location>
        <begin position="1"/>
        <end position="41"/>
    </location>
</feature>
<evidence type="ECO:0000256" key="10">
    <source>
        <dbReference type="PIRSR" id="PIRSR000615-1"/>
    </source>
</evidence>
<evidence type="ECO:0000313" key="15">
    <source>
        <dbReference type="EMBL" id="KZV33052.1"/>
    </source>
</evidence>
<gene>
    <name evidence="15" type="ORF">F511_03318</name>
</gene>
<evidence type="ECO:0000256" key="8">
    <source>
        <dbReference type="ARBA" id="ARBA00047559"/>
    </source>
</evidence>
<evidence type="ECO:0000256" key="2">
    <source>
        <dbReference type="ARBA" id="ARBA00012406"/>
    </source>
</evidence>
<evidence type="ECO:0000256" key="9">
    <source>
        <dbReference type="ARBA" id="ARBA00048329"/>
    </source>
</evidence>
<dbReference type="PROSITE" id="PS00108">
    <property type="entry name" value="PROTEIN_KINASE_ST"/>
    <property type="match status" value="1"/>
</dbReference>
<keyword evidence="6 15" id="KW-0418">Kinase</keyword>
<dbReference type="PANTHER" id="PTHR48016">
    <property type="entry name" value="MAP KINASE KINASE KINASE SSK2-RELATED-RELATED"/>
    <property type="match status" value="1"/>
</dbReference>
<organism evidence="15 16">
    <name type="scientific">Dorcoceras hygrometricum</name>
    <dbReference type="NCBI Taxonomy" id="472368"/>
    <lineage>
        <taxon>Eukaryota</taxon>
        <taxon>Viridiplantae</taxon>
        <taxon>Streptophyta</taxon>
        <taxon>Embryophyta</taxon>
        <taxon>Tracheophyta</taxon>
        <taxon>Spermatophyta</taxon>
        <taxon>Magnoliopsida</taxon>
        <taxon>eudicotyledons</taxon>
        <taxon>Gunneridae</taxon>
        <taxon>Pentapetalae</taxon>
        <taxon>asterids</taxon>
        <taxon>lamiids</taxon>
        <taxon>Lamiales</taxon>
        <taxon>Gesneriaceae</taxon>
        <taxon>Didymocarpoideae</taxon>
        <taxon>Trichosporeae</taxon>
        <taxon>Loxocarpinae</taxon>
        <taxon>Dorcoceras</taxon>
    </lineage>
</organism>
<feature type="binding site" evidence="11">
    <location>
        <position position="452"/>
    </location>
    <ligand>
        <name>Mg(2+)</name>
        <dbReference type="ChEBI" id="CHEBI:18420"/>
    </ligand>
</feature>
<proteinExistence type="inferred from homology"/>
<dbReference type="GO" id="GO:1902065">
    <property type="term" value="P:response to L-glutamate"/>
    <property type="evidence" value="ECO:0007669"/>
    <property type="project" value="UniProtKB-ARBA"/>
</dbReference>
<keyword evidence="7 12" id="KW-0067">ATP-binding</keyword>
<evidence type="ECO:0000259" key="14">
    <source>
        <dbReference type="PROSITE" id="PS50011"/>
    </source>
</evidence>
<dbReference type="Proteomes" id="UP000250235">
    <property type="component" value="Unassembled WGS sequence"/>
</dbReference>
<dbReference type="Pfam" id="PF00069">
    <property type="entry name" value="Pkinase"/>
    <property type="match status" value="1"/>
</dbReference>
<keyword evidence="16" id="KW-1185">Reference proteome</keyword>
<feature type="active site" description="Proton acceptor" evidence="10">
    <location>
        <position position="447"/>
    </location>
</feature>
<evidence type="ECO:0000256" key="1">
    <source>
        <dbReference type="ARBA" id="ARBA00006529"/>
    </source>
</evidence>
<name>A0A2Z7BFD0_9LAMI</name>
<keyword evidence="3" id="KW-0723">Serine/threonine-protein kinase</keyword>
<dbReference type="Gene3D" id="1.10.510.10">
    <property type="entry name" value="Transferase(Phosphotransferase) domain 1"/>
    <property type="match status" value="1"/>
</dbReference>
<dbReference type="InterPro" id="IPR017441">
    <property type="entry name" value="Protein_kinase_ATP_BS"/>
</dbReference>
<feature type="compositionally biased region" description="Low complexity" evidence="13">
    <location>
        <begin position="295"/>
        <end position="314"/>
    </location>
</feature>
<dbReference type="InterPro" id="IPR050538">
    <property type="entry name" value="MAP_kinase_kinase_kinase"/>
</dbReference>
<feature type="compositionally biased region" description="Low complexity" evidence="13">
    <location>
        <begin position="20"/>
        <end position="32"/>
    </location>
</feature>
<feature type="region of interest" description="Disordered" evidence="13">
    <location>
        <begin position="295"/>
        <end position="315"/>
    </location>
</feature>
<dbReference type="GO" id="GO:0005737">
    <property type="term" value="C:cytoplasm"/>
    <property type="evidence" value="ECO:0007669"/>
    <property type="project" value="TreeGrafter"/>
</dbReference>
<accession>A0A2Z7BFD0</accession>
<protein>
    <recommendedName>
        <fullName evidence="2">mitogen-activated protein kinase kinase kinase</fullName>
        <ecNumber evidence="2">2.7.11.25</ecNumber>
    </recommendedName>
</protein>
<evidence type="ECO:0000256" key="5">
    <source>
        <dbReference type="ARBA" id="ARBA00022741"/>
    </source>
</evidence>
<dbReference type="AlphaFoldDB" id="A0A2Z7BFD0"/>
<dbReference type="PANTHER" id="PTHR48016:SF29">
    <property type="entry name" value="MITOGEN-ACTIVATED PROTEIN KINASE KINASE KINASE 1-RELATED"/>
    <property type="match status" value="1"/>
</dbReference>
<evidence type="ECO:0000256" key="4">
    <source>
        <dbReference type="ARBA" id="ARBA00022679"/>
    </source>
</evidence>
<dbReference type="InterPro" id="IPR008271">
    <property type="entry name" value="Ser/Thr_kinase_AS"/>
</dbReference>
<evidence type="ECO:0000256" key="11">
    <source>
        <dbReference type="PIRSR" id="PIRSR000615-3"/>
    </source>
</evidence>
<dbReference type="SMART" id="SM00220">
    <property type="entry name" value="S_TKc"/>
    <property type="match status" value="1"/>
</dbReference>
<feature type="binding site" evidence="12">
    <location>
        <position position="352"/>
    </location>
    <ligand>
        <name>ATP</name>
        <dbReference type="ChEBI" id="CHEBI:30616"/>
    </ligand>
</feature>
<dbReference type="FunFam" id="1.10.510.10:FF:000359">
    <property type="entry name" value="Mitogen-activated protein kinase 1, putative, expressed"/>
    <property type="match status" value="1"/>
</dbReference>
<dbReference type="InterPro" id="IPR011009">
    <property type="entry name" value="Kinase-like_dom_sf"/>
</dbReference>
<evidence type="ECO:0000256" key="13">
    <source>
        <dbReference type="SAM" id="MobiDB-lite"/>
    </source>
</evidence>
<dbReference type="GO" id="GO:0004709">
    <property type="term" value="F:MAP kinase kinase kinase activity"/>
    <property type="evidence" value="ECO:0007669"/>
    <property type="project" value="UniProtKB-EC"/>
</dbReference>
<comment type="catalytic activity">
    <reaction evidence="9">
        <text>L-seryl-[protein] + ATP = O-phospho-L-seryl-[protein] + ADP + H(+)</text>
        <dbReference type="Rhea" id="RHEA:17989"/>
        <dbReference type="Rhea" id="RHEA-COMP:9863"/>
        <dbReference type="Rhea" id="RHEA-COMP:11604"/>
        <dbReference type="ChEBI" id="CHEBI:15378"/>
        <dbReference type="ChEBI" id="CHEBI:29999"/>
        <dbReference type="ChEBI" id="CHEBI:30616"/>
        <dbReference type="ChEBI" id="CHEBI:83421"/>
        <dbReference type="ChEBI" id="CHEBI:456216"/>
        <dbReference type="EC" id="2.7.11.25"/>
    </reaction>
</comment>
<feature type="binding site" evidence="11">
    <location>
        <position position="465"/>
    </location>
    <ligand>
        <name>Mg(2+)</name>
        <dbReference type="ChEBI" id="CHEBI:18420"/>
    </ligand>
</feature>